<accession>A0ACC1M5Q5</accession>
<gene>
    <name evidence="1" type="primary">RRG9</name>
    <name evidence="1" type="ORF">IWW38_001655</name>
</gene>
<sequence>MAQRKSSADDGANKAGFTKIERSRRQTERHGGTSQRQFQDAENEAELTLTAKDLAAKAKWQQSGAAKSRQQDRLRDTSLEGWQRRKIELKLKLGGEKWEPIKKIATSSMEKIRLLNSEFPDVWTMQKLSEQFKVSQETVRRILKSSFRPSEQRSEKREQRRKSEMQTYKEAARQERSRRADM</sequence>
<organism evidence="1 2">
    <name type="scientific">Coemansia aciculifera</name>
    <dbReference type="NCBI Taxonomy" id="417176"/>
    <lineage>
        <taxon>Eukaryota</taxon>
        <taxon>Fungi</taxon>
        <taxon>Fungi incertae sedis</taxon>
        <taxon>Zoopagomycota</taxon>
        <taxon>Kickxellomycotina</taxon>
        <taxon>Kickxellomycetes</taxon>
        <taxon>Kickxellales</taxon>
        <taxon>Kickxellaceae</taxon>
        <taxon>Coemansia</taxon>
    </lineage>
</organism>
<comment type="caution">
    <text evidence="1">The sequence shown here is derived from an EMBL/GenBank/DDBJ whole genome shotgun (WGS) entry which is preliminary data.</text>
</comment>
<protein>
    <submittedName>
        <fullName evidence="1">Required for respiratory growth protein 9 mitochondrial</fullName>
    </submittedName>
</protein>
<reference evidence="1" key="1">
    <citation type="submission" date="2022-07" db="EMBL/GenBank/DDBJ databases">
        <title>Phylogenomic reconstructions and comparative analyses of Kickxellomycotina fungi.</title>
        <authorList>
            <person name="Reynolds N.K."/>
            <person name="Stajich J.E."/>
            <person name="Barry K."/>
            <person name="Grigoriev I.V."/>
            <person name="Crous P."/>
            <person name="Smith M.E."/>
        </authorList>
    </citation>
    <scope>NUCLEOTIDE SEQUENCE</scope>
    <source>
        <strain evidence="1">CBS 190363</strain>
    </source>
</reference>
<evidence type="ECO:0000313" key="1">
    <source>
        <dbReference type="EMBL" id="KAJ2897617.1"/>
    </source>
</evidence>
<dbReference type="Proteomes" id="UP001139981">
    <property type="component" value="Unassembled WGS sequence"/>
</dbReference>
<dbReference type="EMBL" id="JANBVB010000105">
    <property type="protein sequence ID" value="KAJ2897617.1"/>
    <property type="molecule type" value="Genomic_DNA"/>
</dbReference>
<keyword evidence="2" id="KW-1185">Reference proteome</keyword>
<evidence type="ECO:0000313" key="2">
    <source>
        <dbReference type="Proteomes" id="UP001139981"/>
    </source>
</evidence>
<name>A0ACC1M5Q5_9FUNG</name>
<proteinExistence type="predicted"/>